<gene>
    <name evidence="2" type="ORF">MGWOODY_Tha1407</name>
</gene>
<accession>A0A160TCB9</accession>
<dbReference type="EMBL" id="CZQC01000061">
    <property type="protein sequence ID" value="CUS42125.1"/>
    <property type="molecule type" value="Genomic_DNA"/>
</dbReference>
<dbReference type="GO" id="GO:0005829">
    <property type="term" value="C:cytosol"/>
    <property type="evidence" value="ECO:0007669"/>
    <property type="project" value="TreeGrafter"/>
</dbReference>
<dbReference type="SUPFAM" id="SSF101327">
    <property type="entry name" value="YgfB-like"/>
    <property type="match status" value="1"/>
</dbReference>
<dbReference type="PANTHER" id="PTHR37528:SF1">
    <property type="entry name" value="UPF0149 PROTEIN YGFB"/>
    <property type="match status" value="1"/>
</dbReference>
<reference evidence="2" key="1">
    <citation type="submission" date="2015-10" db="EMBL/GenBank/DDBJ databases">
        <authorList>
            <person name="Gilbert D.G."/>
        </authorList>
    </citation>
    <scope>NUCLEOTIDE SEQUENCE</scope>
</reference>
<organism evidence="2">
    <name type="scientific">hydrothermal vent metagenome</name>
    <dbReference type="NCBI Taxonomy" id="652676"/>
    <lineage>
        <taxon>unclassified sequences</taxon>
        <taxon>metagenomes</taxon>
        <taxon>ecological metagenomes</taxon>
    </lineage>
</organism>
<protein>
    <submittedName>
        <fullName evidence="2">FIG001590: Putative conserved exported protein</fullName>
    </submittedName>
</protein>
<proteinExistence type="inferred from homology"/>
<dbReference type="InterPro" id="IPR011978">
    <property type="entry name" value="YgfB-like"/>
</dbReference>
<name>A0A160TCB9_9ZZZZ</name>
<dbReference type="Pfam" id="PF03695">
    <property type="entry name" value="UPF0149"/>
    <property type="match status" value="1"/>
</dbReference>
<dbReference type="InterPro" id="IPR036255">
    <property type="entry name" value="YgfB-like_sf"/>
</dbReference>
<dbReference type="Gene3D" id="1.20.120.740">
    <property type="entry name" value="YgfB uncharacterised protein family UPF0149, PF03695"/>
    <property type="match status" value="1"/>
</dbReference>
<dbReference type="AlphaFoldDB" id="A0A160TCB9"/>
<dbReference type="PANTHER" id="PTHR37528">
    <property type="entry name" value="UPF0149 PROTEIN YGFB"/>
    <property type="match status" value="1"/>
</dbReference>
<evidence type="ECO:0000313" key="2">
    <source>
        <dbReference type="EMBL" id="CUS42125.1"/>
    </source>
</evidence>
<evidence type="ECO:0000256" key="1">
    <source>
        <dbReference type="ARBA" id="ARBA00038308"/>
    </source>
</evidence>
<sequence>MTIEFASAADQWLESRCYQTPSALHGWLSGFLASGARLTAEAWIGEAQDYLELEENADPALAALLLTMYEEMLASLSAEDMTFQPLLPEDDDADVDEQVDCLAEWSKGFLDGFGASGLASGKLPDDVVEVLRDLDAFSQATIDDPQDPQNPQLYLALTEHARVAALTVFYAFNKPAESAPGIVH</sequence>
<comment type="similarity">
    <text evidence="1">Belongs to the UPF0149 family.</text>
</comment>